<name>A0A7M1LIH0_9BACT</name>
<dbReference type="AlphaFoldDB" id="A0A7M1LIH0"/>
<gene>
    <name evidence="1" type="ORF">IMC76_02795</name>
</gene>
<dbReference type="Proteomes" id="UP000594749">
    <property type="component" value="Chromosome"/>
</dbReference>
<dbReference type="EMBL" id="CP063078">
    <property type="protein sequence ID" value="QOQ87754.1"/>
    <property type="molecule type" value="Genomic_DNA"/>
</dbReference>
<proteinExistence type="predicted"/>
<evidence type="ECO:0000313" key="1">
    <source>
        <dbReference type="EMBL" id="QOQ87754.1"/>
    </source>
</evidence>
<accession>A0A7M1LIH0</accession>
<organism evidence="1 2">
    <name type="scientific">Campylobacter corcagiensis</name>
    <dbReference type="NCBI Taxonomy" id="1448857"/>
    <lineage>
        <taxon>Bacteria</taxon>
        <taxon>Pseudomonadati</taxon>
        <taxon>Campylobacterota</taxon>
        <taxon>Epsilonproteobacteria</taxon>
        <taxon>Campylobacterales</taxon>
        <taxon>Campylobacteraceae</taxon>
        <taxon>Campylobacter</taxon>
    </lineage>
</organism>
<protein>
    <submittedName>
        <fullName evidence="1">Uncharacterized protein</fullName>
    </submittedName>
</protein>
<evidence type="ECO:0000313" key="2">
    <source>
        <dbReference type="Proteomes" id="UP000594749"/>
    </source>
</evidence>
<keyword evidence="2" id="KW-1185">Reference proteome</keyword>
<reference evidence="1 2" key="1">
    <citation type="submission" date="2020-10" db="EMBL/GenBank/DDBJ databases">
        <title>Campylobacter and Helicobacter PacBio genomes.</title>
        <authorList>
            <person name="Lane C."/>
        </authorList>
    </citation>
    <scope>NUCLEOTIDE SEQUENCE [LARGE SCALE GENOMIC DNA]</scope>
    <source>
        <strain evidence="1 2">2016D-0077</strain>
    </source>
</reference>
<dbReference type="RefSeq" id="WP_025802489.1">
    <property type="nucleotide sequence ID" value="NZ_CP053842.1"/>
</dbReference>
<sequence>MTTLIIKGDSEVINQILDLIKEVKDKVTLSKTSDPIKESILKDIEAYRNGELDTITLQELEKRALLW</sequence>